<dbReference type="RefSeq" id="WP_186455875.1">
    <property type="nucleotide sequence ID" value="NZ_VITR01000010.1"/>
</dbReference>
<reference evidence="2 3" key="1">
    <citation type="submission" date="2019-06" db="EMBL/GenBank/DDBJ databases">
        <title>Genomic Encyclopedia of Type Strains, Phase IV (KMG-V): Genome sequencing to study the core and pangenomes of soil and plant-associated prokaryotes.</title>
        <authorList>
            <person name="Whitman W."/>
        </authorList>
    </citation>
    <scope>NUCLEOTIDE SEQUENCE [LARGE SCALE GENOMIC DNA]</scope>
    <source>
        <strain evidence="2 3">BR 11622</strain>
    </source>
</reference>
<proteinExistence type="predicted"/>
<accession>A0A560H047</accession>
<evidence type="ECO:0000313" key="2">
    <source>
        <dbReference type="EMBL" id="TWB39658.1"/>
    </source>
</evidence>
<dbReference type="EMBL" id="VITR01000010">
    <property type="protein sequence ID" value="TWB39658.1"/>
    <property type="molecule type" value="Genomic_DNA"/>
</dbReference>
<organism evidence="2 3">
    <name type="scientific">Nitrospirillum amazonense</name>
    <dbReference type="NCBI Taxonomy" id="28077"/>
    <lineage>
        <taxon>Bacteria</taxon>
        <taxon>Pseudomonadati</taxon>
        <taxon>Pseudomonadota</taxon>
        <taxon>Alphaproteobacteria</taxon>
        <taxon>Rhodospirillales</taxon>
        <taxon>Azospirillaceae</taxon>
        <taxon>Nitrospirillum</taxon>
    </lineage>
</organism>
<gene>
    <name evidence="2" type="ORF">FBZ90_110122</name>
</gene>
<comment type="caution">
    <text evidence="2">The sequence shown here is derived from an EMBL/GenBank/DDBJ whole genome shotgun (WGS) entry which is preliminary data.</text>
</comment>
<dbReference type="PANTHER" id="PTHR43194:SF2">
    <property type="entry name" value="PEROXISOMAL MEMBRANE PROTEIN LPX1"/>
    <property type="match status" value="1"/>
</dbReference>
<dbReference type="InterPro" id="IPR050228">
    <property type="entry name" value="Carboxylesterase_BioH"/>
</dbReference>
<name>A0A560H047_9PROT</name>
<dbReference type="Pfam" id="PF00561">
    <property type="entry name" value="Abhydrolase_1"/>
    <property type="match status" value="1"/>
</dbReference>
<protein>
    <submittedName>
        <fullName evidence="2">Pimeloyl-[acyl-carrier protein] methyl ester esterase</fullName>
    </submittedName>
</protein>
<dbReference type="Proteomes" id="UP000315751">
    <property type="component" value="Unassembled WGS sequence"/>
</dbReference>
<evidence type="ECO:0000259" key="1">
    <source>
        <dbReference type="Pfam" id="PF00561"/>
    </source>
</evidence>
<dbReference type="Gene3D" id="3.40.50.1820">
    <property type="entry name" value="alpha/beta hydrolase"/>
    <property type="match status" value="1"/>
</dbReference>
<dbReference type="AlphaFoldDB" id="A0A560H047"/>
<dbReference type="InterPro" id="IPR000073">
    <property type="entry name" value="AB_hydrolase_1"/>
</dbReference>
<keyword evidence="3" id="KW-1185">Reference proteome</keyword>
<dbReference type="PANTHER" id="PTHR43194">
    <property type="entry name" value="HYDROLASE ALPHA/BETA FOLD FAMILY"/>
    <property type="match status" value="1"/>
</dbReference>
<feature type="domain" description="AB hydrolase-1" evidence="1">
    <location>
        <begin position="11"/>
        <end position="243"/>
    </location>
</feature>
<dbReference type="SUPFAM" id="SSF53474">
    <property type="entry name" value="alpha/beta-Hydrolases"/>
    <property type="match status" value="1"/>
</dbReference>
<dbReference type="InterPro" id="IPR029058">
    <property type="entry name" value="AB_hydrolase_fold"/>
</dbReference>
<evidence type="ECO:0000313" key="3">
    <source>
        <dbReference type="Proteomes" id="UP000315751"/>
    </source>
</evidence>
<sequence length="259" mass="27324">MAYRLAGQGRPLVLLHGWATHGGFFAPQVAGLAGSFQVLAPDLPGHGATPAPRPTVTGQAEALRALLAALDLRGAVLVGWSMGAMVAWRALLDGMTDRVAALVVVDMSPRLCNGAGWPWGLRGAVQARGGQAARLLAADWVAFAPRIARRIFAAGTPRTDLRHWAEAEIAACDADAMAALWLDLLVQDFRADLSSLRLPMLVLRGALSQLYPAGTADWLVAALPQARQVTFAASGHAPHLEEPQRFNEIIAGFAAGLPP</sequence>